<evidence type="ECO:0000256" key="1">
    <source>
        <dbReference type="ARBA" id="ARBA00010220"/>
    </source>
</evidence>
<feature type="compositionally biased region" description="Low complexity" evidence="5">
    <location>
        <begin position="70"/>
        <end position="79"/>
    </location>
</feature>
<feature type="compositionally biased region" description="Low complexity" evidence="5">
    <location>
        <begin position="272"/>
        <end position="285"/>
    </location>
</feature>
<evidence type="ECO:0000313" key="8">
    <source>
        <dbReference type="Proteomes" id="UP000324091"/>
    </source>
</evidence>
<dbReference type="Gene3D" id="2.30.29.30">
    <property type="entry name" value="Pleckstrin-homology domain (PH domain)/Phosphotyrosine-binding domain (PTB)"/>
    <property type="match status" value="2"/>
</dbReference>
<dbReference type="InterPro" id="IPR036860">
    <property type="entry name" value="SH2_dom_sf"/>
</dbReference>
<feature type="compositionally biased region" description="Basic and acidic residues" evidence="5">
    <location>
        <begin position="400"/>
        <end position="422"/>
    </location>
</feature>
<evidence type="ECO:0000259" key="6">
    <source>
        <dbReference type="PROSITE" id="PS50001"/>
    </source>
</evidence>
<comment type="caution">
    <text evidence="7">The sequence shown here is derived from an EMBL/GenBank/DDBJ whole genome shotgun (WGS) entry which is preliminary data.</text>
</comment>
<evidence type="ECO:0000256" key="4">
    <source>
        <dbReference type="PROSITE-ProRule" id="PRU00191"/>
    </source>
</evidence>
<feature type="compositionally biased region" description="Low complexity" evidence="5">
    <location>
        <begin position="366"/>
        <end position="398"/>
    </location>
</feature>
<dbReference type="CDD" id="cd10346">
    <property type="entry name" value="SH2_SH2B_family"/>
    <property type="match status" value="1"/>
</dbReference>
<dbReference type="AlphaFoldDB" id="A0A5C6NTA7"/>
<dbReference type="InterPro" id="IPR035057">
    <property type="entry name" value="SH2B1_SH2"/>
</dbReference>
<feature type="region of interest" description="Disordered" evidence="5">
    <location>
        <begin position="159"/>
        <end position="310"/>
    </location>
</feature>
<feature type="domain" description="SH2" evidence="6">
    <location>
        <begin position="871"/>
        <end position="969"/>
    </location>
</feature>
<keyword evidence="2" id="KW-0597">Phosphoprotein</keyword>
<feature type="region of interest" description="Disordered" evidence="5">
    <location>
        <begin position="1087"/>
        <end position="1180"/>
    </location>
</feature>
<feature type="region of interest" description="Disordered" evidence="5">
    <location>
        <begin position="352"/>
        <end position="422"/>
    </location>
</feature>
<evidence type="ECO:0000256" key="5">
    <source>
        <dbReference type="SAM" id="MobiDB-lite"/>
    </source>
</evidence>
<protein>
    <submittedName>
        <fullName evidence="7">SH2B adapter protein 1</fullName>
    </submittedName>
</protein>
<dbReference type="FunFam" id="3.30.505.10:FF:000008">
    <property type="entry name" value="SH2B adapter protein 1 isoform 2"/>
    <property type="match status" value="1"/>
</dbReference>
<feature type="compositionally biased region" description="Basic residues" evidence="5">
    <location>
        <begin position="298"/>
        <end position="307"/>
    </location>
</feature>
<dbReference type="Pfam" id="PF08916">
    <property type="entry name" value="Phe_ZIP"/>
    <property type="match status" value="1"/>
</dbReference>
<organism evidence="7 8">
    <name type="scientific">Takifugu flavidus</name>
    <name type="common">sansaifugu</name>
    <dbReference type="NCBI Taxonomy" id="433684"/>
    <lineage>
        <taxon>Eukaryota</taxon>
        <taxon>Metazoa</taxon>
        <taxon>Chordata</taxon>
        <taxon>Craniata</taxon>
        <taxon>Vertebrata</taxon>
        <taxon>Euteleostomi</taxon>
        <taxon>Actinopterygii</taxon>
        <taxon>Neopterygii</taxon>
        <taxon>Teleostei</taxon>
        <taxon>Neoteleostei</taxon>
        <taxon>Acanthomorphata</taxon>
        <taxon>Eupercaria</taxon>
        <taxon>Tetraodontiformes</taxon>
        <taxon>Tetradontoidea</taxon>
        <taxon>Tetraodontidae</taxon>
        <taxon>Takifugu</taxon>
    </lineage>
</organism>
<dbReference type="Proteomes" id="UP000324091">
    <property type="component" value="Chromosome 18"/>
</dbReference>
<proteinExistence type="inferred from homology"/>
<dbReference type="InterPro" id="IPR011993">
    <property type="entry name" value="PH-like_dom_sf"/>
</dbReference>
<dbReference type="EMBL" id="RHFK02000010">
    <property type="protein sequence ID" value="TWW70513.1"/>
    <property type="molecule type" value="Genomic_DNA"/>
</dbReference>
<evidence type="ECO:0000256" key="2">
    <source>
        <dbReference type="ARBA" id="ARBA00022553"/>
    </source>
</evidence>
<name>A0A5C6NTA7_9TELE</name>
<keyword evidence="8" id="KW-1185">Reference proteome</keyword>
<feature type="compositionally biased region" description="Polar residues" evidence="5">
    <location>
        <begin position="356"/>
        <end position="365"/>
    </location>
</feature>
<dbReference type="GO" id="GO:0005886">
    <property type="term" value="C:plasma membrane"/>
    <property type="evidence" value="ECO:0007669"/>
    <property type="project" value="TreeGrafter"/>
</dbReference>
<evidence type="ECO:0000313" key="7">
    <source>
        <dbReference type="EMBL" id="TWW70513.1"/>
    </source>
</evidence>
<dbReference type="PANTHER" id="PTHR10872">
    <property type="entry name" value="SH2B ADAPTER PROTEIN"/>
    <property type="match status" value="1"/>
</dbReference>
<comment type="similarity">
    <text evidence="1">Belongs to the SH2B adapter family.</text>
</comment>
<gene>
    <name evidence="7" type="ORF">D4764_18G0013190</name>
</gene>
<dbReference type="GO" id="GO:0005068">
    <property type="term" value="F:transmembrane receptor protein tyrosine kinase adaptor activity"/>
    <property type="evidence" value="ECO:0007669"/>
    <property type="project" value="TreeGrafter"/>
</dbReference>
<dbReference type="SUPFAM" id="SSF55550">
    <property type="entry name" value="SH2 domain"/>
    <property type="match status" value="1"/>
</dbReference>
<dbReference type="InterPro" id="IPR036290">
    <property type="entry name" value="Phe_ZIP_sf"/>
</dbReference>
<feature type="region of interest" description="Disordered" evidence="5">
    <location>
        <begin position="1"/>
        <end position="79"/>
    </location>
</feature>
<dbReference type="GO" id="GO:0035556">
    <property type="term" value="P:intracellular signal transduction"/>
    <property type="evidence" value="ECO:0007669"/>
    <property type="project" value="TreeGrafter"/>
</dbReference>
<keyword evidence="3 4" id="KW-0727">SH2 domain</keyword>
<feature type="compositionally biased region" description="Pro residues" evidence="5">
    <location>
        <begin position="1110"/>
        <end position="1129"/>
    </location>
</feature>
<sequence length="1180" mass="127122">MHLLTFDQDEATPLRMLDGDPVIPAASAPRATSSSPLPPSPSPSPPSPSLLPLSPHPPPLPPLVTPPPASVSDTPTPSPSPCLSWTEFCELHARVAAGDFARHFRAFLLENPHYSPDSAAAFCRRFTDRFVRHFQSELEGALAPSGAAGRDDMVSWAPQSDATSLEEEAVSPLSLSGGDGGPASRAPATRTASESRSCDRFQDSYAPNQVLPPSSSSSCCSSVGGTNGRREERSATLASGNGEVPVEEEEDSWLGGASVEEELEHAVESADSAHPPQLPPSSLSVTPPPGSKDPPTSSKHKLKKRFSLRSVGRSVRGSVRGILHWRSSSSDSAHSQLPSSYSYTTGVQDAAAGAASQRSSPTATMPVSLSMPLSLPHSSSSSSLPPSSSSSATSLSVSEAARDLRRNGEGGEKEKWSHRLEKLRLTRSPPPILTPAAAVSSIHAAALPPTSGAGPPGRAAWCGRGRLENSGAPAAAAQTGPVPPPGPVGNLPFRGGRWHKCRLVLRGRDREGNDHGEEYYLEFFIPPKVSYSQTGSDWIRLDQTFPDWLRLAQTGSDFPRLVQSGPDWIRLAQTGSDWPGLTQTGSDWPRLDQTGPDWIRLSQTDWIRLARLDQTGPDWLGLDQTGPDWIRLARTGSDFPRLAQTDPDWIRLARTGSDWPGLAQSFRDWPRLAQTGSDWPGLAQSNRIFMIIHVLVERCYQTCLFLSSKPRLSIPCCSMVDVRSTTALEVPDKENTFLLQLDGAARYVIETRDAVQMRAWLGDLRNRLCLSDQEEAEGVCAGPLTSGTPELVDHLSQACYGGIRGPSALLDPLPPELPPRAPLDEPDSRLLIGGSGLGTPLAETPDATSSFLFSDATAAEAVEHPLSECQWFHGTLSRLKAAQLVLAGGPASHGVFLVRQSETRRGEYVLTFNFQGKAKHLRLSLNEDGQCRVQHLWFQSIFDMLEHFRVHPIPLESGGASDVTLVSFVGAVRQPGTRVVRIHRFFDEFQSETSSRVDSAQAEVFDVLCAEVDPSKVASRGGAAVPRRRSHASFSGGFCPIPGVSECVHPSVVPHGTISVSCVLTCCLIGSSSTGRDRAGSRPTVCDVITTRHPDSPSTPISDYLTSRPRSPPQPPPLPPGRPPPPSPPQERANEEVGAGEVEDWEERDSTPLHQLEAVEEEEREGARAPRAVDNQYSFF</sequence>
<reference evidence="7 8" key="1">
    <citation type="submission" date="2019-04" db="EMBL/GenBank/DDBJ databases">
        <title>Chromosome genome assembly for Takifugu flavidus.</title>
        <authorList>
            <person name="Xiao S."/>
        </authorList>
    </citation>
    <scope>NUCLEOTIDE SEQUENCE [LARGE SCALE GENOMIC DNA]</scope>
    <source>
        <strain evidence="7">HTHZ2018</strain>
        <tissue evidence="7">Muscle</tissue>
    </source>
</reference>
<feature type="compositionally biased region" description="Pro residues" evidence="5">
    <location>
        <begin position="36"/>
        <end position="69"/>
    </location>
</feature>
<feature type="compositionally biased region" description="Low complexity" evidence="5">
    <location>
        <begin position="24"/>
        <end position="35"/>
    </location>
</feature>
<dbReference type="SUPFAM" id="SSF109805">
    <property type="entry name" value="Phenylalanine zipper"/>
    <property type="match status" value="1"/>
</dbReference>
<dbReference type="InterPro" id="IPR015012">
    <property type="entry name" value="Phe_ZIP"/>
</dbReference>
<dbReference type="Gene3D" id="3.30.505.10">
    <property type="entry name" value="SH2 domain"/>
    <property type="match status" value="1"/>
</dbReference>
<dbReference type="Pfam" id="PF00017">
    <property type="entry name" value="SH2"/>
    <property type="match status" value="1"/>
</dbReference>
<dbReference type="Gene3D" id="6.10.140.110">
    <property type="match status" value="1"/>
</dbReference>
<dbReference type="PANTHER" id="PTHR10872:SF3">
    <property type="entry name" value="SH2B ADAPTER PROTEIN 1"/>
    <property type="match status" value="1"/>
</dbReference>
<accession>A0A5C6NTA7</accession>
<dbReference type="SMART" id="SM00252">
    <property type="entry name" value="SH2"/>
    <property type="match status" value="1"/>
</dbReference>
<feature type="compositionally biased region" description="Polar residues" evidence="5">
    <location>
        <begin position="1096"/>
        <end position="1105"/>
    </location>
</feature>
<dbReference type="PROSITE" id="PS50001">
    <property type="entry name" value="SH2"/>
    <property type="match status" value="1"/>
</dbReference>
<feature type="region of interest" description="Disordered" evidence="5">
    <location>
        <begin position="471"/>
        <end position="491"/>
    </location>
</feature>
<evidence type="ECO:0000256" key="3">
    <source>
        <dbReference type="ARBA" id="ARBA00022999"/>
    </source>
</evidence>
<dbReference type="InterPro" id="IPR030523">
    <property type="entry name" value="SH2B"/>
</dbReference>
<dbReference type="SUPFAM" id="SSF50729">
    <property type="entry name" value="PH domain-like"/>
    <property type="match status" value="1"/>
</dbReference>
<dbReference type="InterPro" id="IPR000980">
    <property type="entry name" value="SH2"/>
</dbReference>
<feature type="compositionally biased region" description="Low complexity" evidence="5">
    <location>
        <begin position="471"/>
        <end position="480"/>
    </location>
</feature>
<dbReference type="PRINTS" id="PR00401">
    <property type="entry name" value="SH2DOMAIN"/>
</dbReference>